<proteinExistence type="predicted"/>
<keyword evidence="3" id="KW-1185">Reference proteome</keyword>
<dbReference type="RefSeq" id="XP_022246664.1">
    <property type="nucleotide sequence ID" value="XM_022390956.1"/>
</dbReference>
<dbReference type="Gene3D" id="2.40.128.20">
    <property type="match status" value="2"/>
</dbReference>
<dbReference type="Proteomes" id="UP000694941">
    <property type="component" value="Unplaced"/>
</dbReference>
<sequence length="126" mass="14742">MYIGKWYEIERSFAIFEMGLKCVTSEYTLNEDGTVKVINRGVKMLRKSSTVNIKSKYWVLDTDYKQYSLVISCNDVPRNMFHFEILWILSRKPTLDGDILTRIKNDLESRGIDVAGLKKTEQDCFK</sequence>
<feature type="domain" description="Lipocalin/cytosolic fatty-acid binding" evidence="1">
    <location>
        <begin position="54"/>
        <end position="122"/>
    </location>
</feature>
<dbReference type="GeneID" id="111086765"/>
<dbReference type="PANTHER" id="PTHR10612">
    <property type="entry name" value="APOLIPOPROTEIN D"/>
    <property type="match status" value="1"/>
</dbReference>
<dbReference type="PANTHER" id="PTHR10612:SF34">
    <property type="entry name" value="APOLIPOPROTEIN D"/>
    <property type="match status" value="1"/>
</dbReference>
<reference evidence="4" key="1">
    <citation type="submission" date="2025-08" db="UniProtKB">
        <authorList>
            <consortium name="RefSeq"/>
        </authorList>
    </citation>
    <scope>IDENTIFICATION</scope>
    <source>
        <tissue evidence="4">Muscle</tissue>
    </source>
</reference>
<organism evidence="3 4">
    <name type="scientific">Limulus polyphemus</name>
    <name type="common">Atlantic horseshoe crab</name>
    <dbReference type="NCBI Taxonomy" id="6850"/>
    <lineage>
        <taxon>Eukaryota</taxon>
        <taxon>Metazoa</taxon>
        <taxon>Ecdysozoa</taxon>
        <taxon>Arthropoda</taxon>
        <taxon>Chelicerata</taxon>
        <taxon>Merostomata</taxon>
        <taxon>Xiphosura</taxon>
        <taxon>Limulidae</taxon>
        <taxon>Limulus</taxon>
    </lineage>
</organism>
<evidence type="ECO:0000259" key="2">
    <source>
        <dbReference type="Pfam" id="PF08212"/>
    </source>
</evidence>
<evidence type="ECO:0000313" key="3">
    <source>
        <dbReference type="Proteomes" id="UP000694941"/>
    </source>
</evidence>
<dbReference type="SUPFAM" id="SSF50814">
    <property type="entry name" value="Lipocalins"/>
    <property type="match status" value="1"/>
</dbReference>
<dbReference type="InterPro" id="IPR000566">
    <property type="entry name" value="Lipocln_cytosolic_FA-bd_dom"/>
</dbReference>
<dbReference type="Pfam" id="PF00061">
    <property type="entry name" value="Lipocalin"/>
    <property type="match status" value="1"/>
</dbReference>
<evidence type="ECO:0000259" key="1">
    <source>
        <dbReference type="Pfam" id="PF00061"/>
    </source>
</evidence>
<name>A0ABM1SSQ8_LIMPO</name>
<gene>
    <name evidence="4" type="primary">LOC111086765</name>
</gene>
<evidence type="ECO:0000313" key="4">
    <source>
        <dbReference type="RefSeq" id="XP_022246664.1"/>
    </source>
</evidence>
<dbReference type="InterPro" id="IPR012674">
    <property type="entry name" value="Calycin"/>
</dbReference>
<feature type="domain" description="Lipocalin/cytosolic fatty-acid binding" evidence="2">
    <location>
        <begin position="2"/>
        <end position="51"/>
    </location>
</feature>
<protein>
    <submittedName>
        <fullName evidence="4">Apolipoprotein D-like</fullName>
    </submittedName>
</protein>
<dbReference type="Pfam" id="PF08212">
    <property type="entry name" value="Lipocalin_2"/>
    <property type="match status" value="1"/>
</dbReference>
<accession>A0ABM1SSQ8</accession>